<evidence type="ECO:0000313" key="4">
    <source>
        <dbReference type="EMBL" id="EED20644.1"/>
    </source>
</evidence>
<dbReference type="PANTHER" id="PTHR42748:SF14">
    <property type="entry name" value="SNOAL-LIKE DOMAIN-CONTAINING PROTEIN"/>
    <property type="match status" value="1"/>
</dbReference>
<name>B8M3Q1_TALSN</name>
<proteinExistence type="inferred from homology"/>
<evidence type="ECO:0000256" key="2">
    <source>
        <dbReference type="ARBA" id="ARBA00022857"/>
    </source>
</evidence>
<dbReference type="InterPro" id="IPR051164">
    <property type="entry name" value="NmrA-like_oxidored"/>
</dbReference>
<gene>
    <name evidence="4" type="ORF">TSTA_038500</name>
</gene>
<dbReference type="InParanoid" id="B8M3Q1"/>
<dbReference type="HOGENOM" id="CLU_1961058_0_0_1"/>
<keyword evidence="2" id="KW-0521">NADP</keyword>
<dbReference type="InterPro" id="IPR036291">
    <property type="entry name" value="NAD(P)-bd_dom_sf"/>
</dbReference>
<sequence>MEQVQRKKIIIFGGTGAQGGSVVKGKNPLKSLCDNRQYDVSILTRDSTTPTATRLKETYNVTLIQGSYTTEEGLRAALKSQQICFFSLDSFNIGEPEEYFWTFRAYKIAVQGGLEWFIYSGTIDRFAK</sequence>
<protein>
    <recommendedName>
        <fullName evidence="3">NmrA-like domain-containing protein</fullName>
    </recommendedName>
</protein>
<dbReference type="Gene3D" id="3.40.50.720">
    <property type="entry name" value="NAD(P)-binding Rossmann-like Domain"/>
    <property type="match status" value="1"/>
</dbReference>
<reference evidence="5" key="1">
    <citation type="journal article" date="2015" name="Genome Announc.">
        <title>Genome sequence of the AIDS-associated pathogen Penicillium marneffei (ATCC18224) and its near taxonomic relative Talaromyces stipitatus (ATCC10500).</title>
        <authorList>
            <person name="Nierman W.C."/>
            <person name="Fedorova-Abrams N.D."/>
            <person name="Andrianopoulos A."/>
        </authorList>
    </citation>
    <scope>NUCLEOTIDE SEQUENCE [LARGE SCALE GENOMIC DNA]</scope>
    <source>
        <strain evidence="5">ATCC 10500 / CBS 375.48 / QM 6759 / NRRL 1006</strain>
    </source>
</reference>
<dbReference type="OrthoDB" id="300709at2759"/>
<dbReference type="AlphaFoldDB" id="B8M3Q1"/>
<organism evidence="4 5">
    <name type="scientific">Talaromyces stipitatus (strain ATCC 10500 / CBS 375.48 / QM 6759 / NRRL 1006)</name>
    <name type="common">Penicillium stipitatum</name>
    <dbReference type="NCBI Taxonomy" id="441959"/>
    <lineage>
        <taxon>Eukaryota</taxon>
        <taxon>Fungi</taxon>
        <taxon>Dikarya</taxon>
        <taxon>Ascomycota</taxon>
        <taxon>Pezizomycotina</taxon>
        <taxon>Eurotiomycetes</taxon>
        <taxon>Eurotiomycetidae</taxon>
        <taxon>Eurotiales</taxon>
        <taxon>Trichocomaceae</taxon>
        <taxon>Talaromyces</taxon>
        <taxon>Talaromyces sect. Talaromyces</taxon>
    </lineage>
</organism>
<dbReference type="VEuPathDB" id="FungiDB:TSTA_038500"/>
<keyword evidence="5" id="KW-1185">Reference proteome</keyword>
<evidence type="ECO:0000259" key="3">
    <source>
        <dbReference type="Pfam" id="PF05368"/>
    </source>
</evidence>
<feature type="domain" description="NmrA-like" evidence="3">
    <location>
        <begin position="6"/>
        <end position="92"/>
    </location>
</feature>
<dbReference type="GeneID" id="8107892"/>
<comment type="similarity">
    <text evidence="1">Belongs to the NmrA-type oxidoreductase family.</text>
</comment>
<dbReference type="InterPro" id="IPR008030">
    <property type="entry name" value="NmrA-like"/>
</dbReference>
<dbReference type="SUPFAM" id="SSF51735">
    <property type="entry name" value="NAD(P)-binding Rossmann-fold domains"/>
    <property type="match status" value="1"/>
</dbReference>
<evidence type="ECO:0000256" key="1">
    <source>
        <dbReference type="ARBA" id="ARBA00006328"/>
    </source>
</evidence>
<accession>B8M3Q1</accession>
<dbReference type="Proteomes" id="UP000001745">
    <property type="component" value="Unassembled WGS sequence"/>
</dbReference>
<dbReference type="EMBL" id="EQ962654">
    <property type="protein sequence ID" value="EED20644.1"/>
    <property type="molecule type" value="Genomic_DNA"/>
</dbReference>
<dbReference type="RefSeq" id="XP_002481078.1">
    <property type="nucleotide sequence ID" value="XM_002481033.1"/>
</dbReference>
<dbReference type="GO" id="GO:0005634">
    <property type="term" value="C:nucleus"/>
    <property type="evidence" value="ECO:0007669"/>
    <property type="project" value="TreeGrafter"/>
</dbReference>
<evidence type="ECO:0000313" key="5">
    <source>
        <dbReference type="Proteomes" id="UP000001745"/>
    </source>
</evidence>
<dbReference type="PhylomeDB" id="B8M3Q1"/>
<dbReference type="PANTHER" id="PTHR42748">
    <property type="entry name" value="NITROGEN METABOLITE REPRESSION PROTEIN NMRA FAMILY MEMBER"/>
    <property type="match status" value="1"/>
</dbReference>
<dbReference type="Pfam" id="PF05368">
    <property type="entry name" value="NmrA"/>
    <property type="match status" value="1"/>
</dbReference>